<dbReference type="PANTHER" id="PTHR33885">
    <property type="entry name" value="PHAGE SHOCK PROTEIN C"/>
    <property type="match status" value="1"/>
</dbReference>
<keyword evidence="3 6" id="KW-0812">Transmembrane</keyword>
<accession>A0A3P1CAX0</accession>
<dbReference type="OrthoDB" id="5772680at2"/>
<dbReference type="GO" id="GO:0005886">
    <property type="term" value="C:plasma membrane"/>
    <property type="evidence" value="ECO:0007669"/>
    <property type="project" value="UniProtKB-SubCell"/>
</dbReference>
<dbReference type="InterPro" id="IPR052027">
    <property type="entry name" value="PspC"/>
</dbReference>
<evidence type="ECO:0000256" key="3">
    <source>
        <dbReference type="ARBA" id="ARBA00022692"/>
    </source>
</evidence>
<dbReference type="Pfam" id="PF04024">
    <property type="entry name" value="PspC"/>
    <property type="match status" value="1"/>
</dbReference>
<protein>
    <submittedName>
        <fullName evidence="8">PspC domain-containing protein</fullName>
    </submittedName>
</protein>
<keyword evidence="9" id="KW-1185">Reference proteome</keyword>
<keyword evidence="5 6" id="KW-0472">Membrane</keyword>
<organism evidence="8 9">
    <name type="scientific">Larkinella knui</name>
    <dbReference type="NCBI Taxonomy" id="2025310"/>
    <lineage>
        <taxon>Bacteria</taxon>
        <taxon>Pseudomonadati</taxon>
        <taxon>Bacteroidota</taxon>
        <taxon>Cytophagia</taxon>
        <taxon>Cytophagales</taxon>
        <taxon>Spirosomataceae</taxon>
        <taxon>Larkinella</taxon>
    </lineage>
</organism>
<evidence type="ECO:0000256" key="1">
    <source>
        <dbReference type="ARBA" id="ARBA00004162"/>
    </source>
</evidence>
<dbReference type="RefSeq" id="WP_124910420.1">
    <property type="nucleotide sequence ID" value="NZ_RQJP01000007.1"/>
</dbReference>
<dbReference type="AlphaFoldDB" id="A0A3P1CAX0"/>
<evidence type="ECO:0000256" key="5">
    <source>
        <dbReference type="ARBA" id="ARBA00023136"/>
    </source>
</evidence>
<feature type="transmembrane region" description="Helical" evidence="6">
    <location>
        <begin position="35"/>
        <end position="60"/>
    </location>
</feature>
<comment type="subcellular location">
    <subcellularLocation>
        <location evidence="1">Cell membrane</location>
        <topology evidence="1">Single-pass membrane protein</topology>
    </subcellularLocation>
</comment>
<evidence type="ECO:0000259" key="7">
    <source>
        <dbReference type="Pfam" id="PF04024"/>
    </source>
</evidence>
<reference evidence="8 9" key="1">
    <citation type="submission" date="2018-11" db="EMBL/GenBank/DDBJ databases">
        <authorList>
            <person name="Zhou Z."/>
            <person name="Wang G."/>
        </authorList>
    </citation>
    <scope>NUCLEOTIDE SEQUENCE [LARGE SCALE GENOMIC DNA]</scope>
    <source>
        <strain evidence="8 9">KCTC42998</strain>
    </source>
</reference>
<dbReference type="InterPro" id="IPR007168">
    <property type="entry name" value="Phageshock_PspC_N"/>
</dbReference>
<evidence type="ECO:0000313" key="9">
    <source>
        <dbReference type="Proteomes" id="UP000274271"/>
    </source>
</evidence>
<dbReference type="PANTHER" id="PTHR33885:SF3">
    <property type="entry name" value="PHAGE SHOCK PROTEIN C"/>
    <property type="match status" value="1"/>
</dbReference>
<comment type="caution">
    <text evidence="8">The sequence shown here is derived from an EMBL/GenBank/DDBJ whole genome shotgun (WGS) entry which is preliminary data.</text>
</comment>
<dbReference type="Proteomes" id="UP000274271">
    <property type="component" value="Unassembled WGS sequence"/>
</dbReference>
<evidence type="ECO:0000256" key="2">
    <source>
        <dbReference type="ARBA" id="ARBA00022475"/>
    </source>
</evidence>
<keyword evidence="4 6" id="KW-1133">Transmembrane helix</keyword>
<proteinExistence type="predicted"/>
<evidence type="ECO:0000256" key="6">
    <source>
        <dbReference type="SAM" id="Phobius"/>
    </source>
</evidence>
<sequence length="78" mass="8938">MTTKQLHRIPSESMLGGVAAGLADYFGIDKVLVRILFVLIFFIPKPVPIVLIYIVLWIVMPKGERYFEARPNPEHQSR</sequence>
<name>A0A3P1CAX0_9BACT</name>
<gene>
    <name evidence="8" type="ORF">EHT87_29745</name>
</gene>
<keyword evidence="2" id="KW-1003">Cell membrane</keyword>
<evidence type="ECO:0000256" key="4">
    <source>
        <dbReference type="ARBA" id="ARBA00022989"/>
    </source>
</evidence>
<dbReference type="EMBL" id="RQJP01000007">
    <property type="protein sequence ID" value="RRB10408.1"/>
    <property type="molecule type" value="Genomic_DNA"/>
</dbReference>
<feature type="domain" description="Phage shock protein PspC N-terminal" evidence="7">
    <location>
        <begin position="4"/>
        <end position="62"/>
    </location>
</feature>
<evidence type="ECO:0000313" key="8">
    <source>
        <dbReference type="EMBL" id="RRB10408.1"/>
    </source>
</evidence>